<comment type="caution">
    <text evidence="7">The sequence shown here is derived from an EMBL/GenBank/DDBJ whole genome shotgun (WGS) entry which is preliminary data.</text>
</comment>
<dbReference type="FunFam" id="3.40.800.20:FF:000005">
    <property type="entry name" value="histone deacetylase 6"/>
    <property type="match status" value="1"/>
</dbReference>
<feature type="domain" description="Histone deacetylase" evidence="6">
    <location>
        <begin position="484"/>
        <end position="776"/>
    </location>
</feature>
<dbReference type="GO" id="GO:0141221">
    <property type="term" value="F:histone deacetylase activity, hydrolytic mechanism"/>
    <property type="evidence" value="ECO:0007669"/>
    <property type="project" value="UniProtKB-EC"/>
</dbReference>
<evidence type="ECO:0000313" key="8">
    <source>
        <dbReference type="Proteomes" id="UP000285301"/>
    </source>
</evidence>
<sequence>MANKESEDDFVEKLQNLSIQSEHTEIRTFDRRLKTGLVYYERMVDHYCIWDPDYPESPQRFTAILDRITELGLKERCKPIAPRKATEDEILLIHEKQHFDEMRKTADIKDATILEEISSKYDAVYFTPNTFDLSLYSVGCVLNLVQSTINNEIRNGFALIRPPGHHALANEPCGYCFFNNVAIAAKYAVKNLRLKRVLIVDWDVHHGQASQYAFYDDPSVLYFSFHRYDEGSFWPELIESNYNFVGTQNAKGFNVNVPLNEESLHNGDFLAIWTNILLPIAFEFNPELVLISAGYDAAIGCPEGEMLITPAMYAHLCHSLMSLANGKVCVVLEGGYCISSLAESAALTLRTLLGDPCPNIGNIPYPLHNALVKTVLDVIWAQRPFWNLLCLQGTFTKGDQDLMTFDNVRRRHTPIVEYKGKAALLPKPTKYETRNCYVVNKPEIRDKYEIEIKKLIATTCLDVPSKRTSIIFNNESEKHKTKSHPERPDRVFVIIEQLSKDKLLERCHIIESSRSASDDTLLLAHTEKLIKKLRNVPALSSEELSDFASSFNDIYFTQESYEIAKLAVGKLLDVVDLVLSHQCLNGFAVLRPPGHHATPDKCSGFCILNNVAIAAKYAIDKYNLKRLLIVDWDIHHGDGTQKIVEDDERILFISLHRYDNATYFPAHWKAGFKTKKNIINIPWNDGPMGDADYLLAFCNIVLPIAYNFNPELVLVSSGFDAAINDPLGHYEVSPAFYGHMVHMLSSLANGKLIVSLEGGYNLKTIAECAMHTVSALLGDPPSAIDKLKVNQSAIITLRDVIDYHASNWPCLAFNADLPDTEVSF</sequence>
<proteinExistence type="inferred from homology"/>
<dbReference type="InterPro" id="IPR023801">
    <property type="entry name" value="His_deacetylse_dom"/>
</dbReference>
<keyword evidence="8" id="KW-1185">Reference proteome</keyword>
<keyword evidence="4" id="KW-0539">Nucleus</keyword>
<evidence type="ECO:0000256" key="3">
    <source>
        <dbReference type="ARBA" id="ARBA00022801"/>
    </source>
</evidence>
<evidence type="ECO:0000259" key="6">
    <source>
        <dbReference type="Pfam" id="PF00850"/>
    </source>
</evidence>
<evidence type="ECO:0000256" key="1">
    <source>
        <dbReference type="ARBA" id="ARBA00004123"/>
    </source>
</evidence>
<dbReference type="EMBL" id="NCKU01000110">
    <property type="protein sequence ID" value="RWS17183.1"/>
    <property type="molecule type" value="Genomic_DNA"/>
</dbReference>
<dbReference type="InterPro" id="IPR023696">
    <property type="entry name" value="Ureohydrolase_dom_sf"/>
</dbReference>
<evidence type="ECO:0000256" key="5">
    <source>
        <dbReference type="ARBA" id="ARBA00048287"/>
    </source>
</evidence>
<dbReference type="InterPro" id="IPR037138">
    <property type="entry name" value="His_deacetylse_dom_sf"/>
</dbReference>
<dbReference type="PANTHER" id="PTHR10625:SF38">
    <property type="entry name" value="HISTONE DEACETYLASE 6, ISOFORM G"/>
    <property type="match status" value="1"/>
</dbReference>
<dbReference type="PANTHER" id="PTHR10625">
    <property type="entry name" value="HISTONE DEACETYLASE HDAC1-RELATED"/>
    <property type="match status" value="1"/>
</dbReference>
<evidence type="ECO:0000313" key="7">
    <source>
        <dbReference type="EMBL" id="RWS17183.1"/>
    </source>
</evidence>
<comment type="catalytic activity">
    <reaction evidence="5">
        <text>N(6)-acetyl-L-lysyl-[histone] + H2O = L-lysyl-[histone] + acetate</text>
        <dbReference type="Rhea" id="RHEA:58196"/>
        <dbReference type="Rhea" id="RHEA-COMP:9845"/>
        <dbReference type="Rhea" id="RHEA-COMP:11338"/>
        <dbReference type="ChEBI" id="CHEBI:15377"/>
        <dbReference type="ChEBI" id="CHEBI:29969"/>
        <dbReference type="ChEBI" id="CHEBI:30089"/>
        <dbReference type="ChEBI" id="CHEBI:61930"/>
        <dbReference type="EC" id="3.5.1.98"/>
    </reaction>
</comment>
<dbReference type="STRING" id="1965070.A0A443RPJ1"/>
<dbReference type="GO" id="GO:0000118">
    <property type="term" value="C:histone deacetylase complex"/>
    <property type="evidence" value="ECO:0007669"/>
    <property type="project" value="TreeGrafter"/>
</dbReference>
<gene>
    <name evidence="7" type="ORF">B4U79_11245</name>
</gene>
<name>A0A443RPJ1_9ACAR</name>
<dbReference type="InterPro" id="IPR000286">
    <property type="entry name" value="HDACs"/>
</dbReference>
<reference evidence="7 8" key="1">
    <citation type="journal article" date="2018" name="Gigascience">
        <title>Genomes of trombidid mites reveal novel predicted allergens and laterally-transferred genes associated with secondary metabolism.</title>
        <authorList>
            <person name="Dong X."/>
            <person name="Chaisiri K."/>
            <person name="Xia D."/>
            <person name="Armstrong S.D."/>
            <person name="Fang Y."/>
            <person name="Donnelly M.J."/>
            <person name="Kadowaki T."/>
            <person name="McGarry J.W."/>
            <person name="Darby A.C."/>
            <person name="Makepeace B.L."/>
        </authorList>
    </citation>
    <scope>NUCLEOTIDE SEQUENCE [LARGE SCALE GENOMIC DNA]</scope>
    <source>
        <strain evidence="7">UoL-WK</strain>
    </source>
</reference>
<feature type="domain" description="Histone deacetylase" evidence="6">
    <location>
        <begin position="55"/>
        <end position="351"/>
    </location>
</feature>
<organism evidence="7 8">
    <name type="scientific">Dinothrombium tinctorium</name>
    <dbReference type="NCBI Taxonomy" id="1965070"/>
    <lineage>
        <taxon>Eukaryota</taxon>
        <taxon>Metazoa</taxon>
        <taxon>Ecdysozoa</taxon>
        <taxon>Arthropoda</taxon>
        <taxon>Chelicerata</taxon>
        <taxon>Arachnida</taxon>
        <taxon>Acari</taxon>
        <taxon>Acariformes</taxon>
        <taxon>Trombidiformes</taxon>
        <taxon>Prostigmata</taxon>
        <taxon>Anystina</taxon>
        <taxon>Parasitengona</taxon>
        <taxon>Trombidioidea</taxon>
        <taxon>Trombidiidae</taxon>
        <taxon>Dinothrombium</taxon>
    </lineage>
</organism>
<dbReference type="Gene3D" id="3.40.800.20">
    <property type="entry name" value="Histone deacetylase domain"/>
    <property type="match status" value="2"/>
</dbReference>
<dbReference type="PRINTS" id="PR01270">
    <property type="entry name" value="HDASUPER"/>
</dbReference>
<dbReference type="GO" id="GO:0040029">
    <property type="term" value="P:epigenetic regulation of gene expression"/>
    <property type="evidence" value="ECO:0007669"/>
    <property type="project" value="TreeGrafter"/>
</dbReference>
<comment type="subcellular location">
    <subcellularLocation>
        <location evidence="1">Nucleus</location>
    </subcellularLocation>
</comment>
<dbReference type="Proteomes" id="UP000285301">
    <property type="component" value="Unassembled WGS sequence"/>
</dbReference>
<keyword evidence="3" id="KW-0378">Hydrolase</keyword>
<dbReference type="CDD" id="cd10002">
    <property type="entry name" value="HDAC10_HDAC6-dom1"/>
    <property type="match status" value="1"/>
</dbReference>
<evidence type="ECO:0000256" key="2">
    <source>
        <dbReference type="ARBA" id="ARBA00007738"/>
    </source>
</evidence>
<evidence type="ECO:0000256" key="4">
    <source>
        <dbReference type="ARBA" id="ARBA00023242"/>
    </source>
</evidence>
<dbReference type="Pfam" id="PF00850">
    <property type="entry name" value="Hist_deacetyl"/>
    <property type="match status" value="2"/>
</dbReference>
<comment type="similarity">
    <text evidence="2">Belongs to the histone deacetylase family. HD type 2 subfamily.</text>
</comment>
<protein>
    <submittedName>
        <fullName evidence="7">Histone deacetylase 6-like isoform X3</fullName>
    </submittedName>
</protein>
<accession>A0A443RPJ1</accession>
<dbReference type="AlphaFoldDB" id="A0A443RPJ1"/>
<dbReference type="OrthoDB" id="424012at2759"/>
<dbReference type="SUPFAM" id="SSF52768">
    <property type="entry name" value="Arginase/deacetylase"/>
    <property type="match status" value="2"/>
</dbReference>